<dbReference type="Proteomes" id="UP001172680">
    <property type="component" value="Unassembled WGS sequence"/>
</dbReference>
<evidence type="ECO:0000313" key="2">
    <source>
        <dbReference type="Proteomes" id="UP001172680"/>
    </source>
</evidence>
<comment type="caution">
    <text evidence="1">The sequence shown here is derived from an EMBL/GenBank/DDBJ whole genome shotgun (WGS) entry which is preliminary data.</text>
</comment>
<name>A0ACC2YKJ9_9PEZI</name>
<evidence type="ECO:0000313" key="1">
    <source>
        <dbReference type="EMBL" id="KAJ9635806.1"/>
    </source>
</evidence>
<sequence length="317" mass="34661">MADPGVRVEATPTEDTPADDVAMADDGEEAEAKVGDGEDASTLPQADAPKRTTFLDYLKSPMVELVLGSGSDQVVLTAHQAMLVKSPYFADVCAQFSEGSKRRIELPDEDLNATGSFLEYLYMDEYFPRRLTSHKDSALEPDDSVPSPDNSGAALLKHAKVYTIAEKFGMPALKSLAHSKIHRTTSTAKGEIAYARYVYAKTSTGDETIRRPVAAFWATRSHVLRHEAEEEFRAMCLEYPQFGFDVLSLVLDQKEKRGRGMRGQASSPQRAAGRGRGLVRGEILERRGGYSGRAGWGTGQSAGNLEGLHQREIRGAM</sequence>
<organism evidence="1 2">
    <name type="scientific">Coniosporium tulheliwenetii</name>
    <dbReference type="NCBI Taxonomy" id="3383036"/>
    <lineage>
        <taxon>Eukaryota</taxon>
        <taxon>Fungi</taxon>
        <taxon>Dikarya</taxon>
        <taxon>Ascomycota</taxon>
        <taxon>Pezizomycotina</taxon>
        <taxon>Dothideomycetes</taxon>
        <taxon>Dothideomycetes incertae sedis</taxon>
        <taxon>Coniosporium</taxon>
    </lineage>
</organism>
<gene>
    <name evidence="1" type="ORF">H2199_008158</name>
</gene>
<keyword evidence="2" id="KW-1185">Reference proteome</keyword>
<proteinExistence type="predicted"/>
<reference evidence="1" key="1">
    <citation type="submission" date="2022-10" db="EMBL/GenBank/DDBJ databases">
        <title>Culturing micro-colonial fungi from biological soil crusts in the Mojave desert and describing Neophaeococcomyces mojavensis, and introducing the new genera and species Taxawa tesnikishii.</title>
        <authorList>
            <person name="Kurbessoian T."/>
            <person name="Stajich J.E."/>
        </authorList>
    </citation>
    <scope>NUCLEOTIDE SEQUENCE</scope>
    <source>
        <strain evidence="1">JES_115</strain>
    </source>
</reference>
<dbReference type="EMBL" id="JAPDRP010000026">
    <property type="protein sequence ID" value="KAJ9635806.1"/>
    <property type="molecule type" value="Genomic_DNA"/>
</dbReference>
<protein>
    <submittedName>
        <fullName evidence="1">Uncharacterized protein</fullName>
    </submittedName>
</protein>
<accession>A0ACC2YKJ9</accession>